<dbReference type="RefSeq" id="WP_007698353.1">
    <property type="nucleotide sequence ID" value="NZ_AOIQ01000008.1"/>
</dbReference>
<reference evidence="1 2" key="1">
    <citation type="journal article" date="2014" name="PLoS Genet.">
        <title>Phylogenetically driven sequencing of extremely halophilic archaea reveals strategies for static and dynamic osmo-response.</title>
        <authorList>
            <person name="Becker E.A."/>
            <person name="Seitzer P.M."/>
            <person name="Tritt A."/>
            <person name="Larsen D."/>
            <person name="Krusor M."/>
            <person name="Yao A.I."/>
            <person name="Wu D."/>
            <person name="Madern D."/>
            <person name="Eisen J.A."/>
            <person name="Darling A.E."/>
            <person name="Facciotti M.T."/>
        </authorList>
    </citation>
    <scope>NUCLEOTIDE SEQUENCE [LARGE SCALE GENOMIC DNA]</scope>
    <source>
        <strain evidence="1 2">JCM 14624</strain>
    </source>
</reference>
<keyword evidence="2" id="KW-1185">Reference proteome</keyword>
<dbReference type="EMBL" id="AOIQ01000008">
    <property type="protein sequence ID" value="ELZ12583.1"/>
    <property type="molecule type" value="Genomic_DNA"/>
</dbReference>
<dbReference type="OrthoDB" id="203306at2157"/>
<evidence type="ECO:0008006" key="3">
    <source>
        <dbReference type="Google" id="ProtNLM"/>
    </source>
</evidence>
<accession>M0BQG0</accession>
<dbReference type="STRING" id="1227490.C479_04282"/>
<comment type="caution">
    <text evidence="1">The sequence shown here is derived from an EMBL/GenBank/DDBJ whole genome shotgun (WGS) entry which is preliminary data.</text>
</comment>
<organism evidence="1 2">
    <name type="scientific">Halovivax asiaticus JCM 14624</name>
    <dbReference type="NCBI Taxonomy" id="1227490"/>
    <lineage>
        <taxon>Archaea</taxon>
        <taxon>Methanobacteriati</taxon>
        <taxon>Methanobacteriota</taxon>
        <taxon>Stenosarchaea group</taxon>
        <taxon>Halobacteria</taxon>
        <taxon>Halobacteriales</taxon>
        <taxon>Natrialbaceae</taxon>
        <taxon>Halovivax</taxon>
    </lineage>
</organism>
<sequence length="66" mass="7367">MANGRTVGEVLERVRDRRRSKRCPTCDSTVTIRGFHGEYRWSCLACDAVGFGYRSRSAALEGVRSG</sequence>
<protein>
    <recommendedName>
        <fullName evidence="3">Transposase zinc-ribbon domain-containing protein</fullName>
    </recommendedName>
</protein>
<dbReference type="AlphaFoldDB" id="M0BQG0"/>
<name>M0BQG0_9EURY</name>
<proteinExistence type="predicted"/>
<evidence type="ECO:0000313" key="2">
    <source>
        <dbReference type="Proteomes" id="UP000011560"/>
    </source>
</evidence>
<gene>
    <name evidence="1" type="ORF">C479_04282</name>
</gene>
<dbReference type="Proteomes" id="UP000011560">
    <property type="component" value="Unassembled WGS sequence"/>
</dbReference>
<evidence type="ECO:0000313" key="1">
    <source>
        <dbReference type="EMBL" id="ELZ12583.1"/>
    </source>
</evidence>